<proteinExistence type="predicted"/>
<protein>
    <submittedName>
        <fullName evidence="7">ATP synthase I chain</fullName>
    </submittedName>
</protein>
<name>A0A0L6Z5W4_9CLOT</name>
<dbReference type="Proteomes" id="UP000037043">
    <property type="component" value="Unassembled WGS sequence"/>
</dbReference>
<evidence type="ECO:0000313" key="8">
    <source>
        <dbReference type="Proteomes" id="UP000037043"/>
    </source>
</evidence>
<evidence type="ECO:0000256" key="2">
    <source>
        <dbReference type="ARBA" id="ARBA00022475"/>
    </source>
</evidence>
<keyword evidence="4 6" id="KW-1133">Transmembrane helix</keyword>
<dbReference type="STRING" id="36844.SAMN04488501_101218"/>
<evidence type="ECO:0000256" key="1">
    <source>
        <dbReference type="ARBA" id="ARBA00004651"/>
    </source>
</evidence>
<dbReference type="GO" id="GO:0005886">
    <property type="term" value="C:plasma membrane"/>
    <property type="evidence" value="ECO:0007669"/>
    <property type="project" value="UniProtKB-SubCell"/>
</dbReference>
<organism evidence="7 8">
    <name type="scientific">Clostridium homopropionicum DSM 5847</name>
    <dbReference type="NCBI Taxonomy" id="1121318"/>
    <lineage>
        <taxon>Bacteria</taxon>
        <taxon>Bacillati</taxon>
        <taxon>Bacillota</taxon>
        <taxon>Clostridia</taxon>
        <taxon>Eubacteriales</taxon>
        <taxon>Clostridiaceae</taxon>
        <taxon>Clostridium</taxon>
    </lineage>
</organism>
<dbReference type="Pfam" id="PF03899">
    <property type="entry name" value="ATP-synt_I"/>
    <property type="match status" value="1"/>
</dbReference>
<comment type="subcellular location">
    <subcellularLocation>
        <location evidence="1">Cell membrane</location>
        <topology evidence="1">Multi-pass membrane protein</topology>
    </subcellularLocation>
</comment>
<keyword evidence="2" id="KW-1003">Cell membrane</keyword>
<accession>A0A0L6Z5W4</accession>
<dbReference type="RefSeq" id="WP_052222709.1">
    <property type="nucleotide sequence ID" value="NZ_LHUR01000042.1"/>
</dbReference>
<dbReference type="AlphaFoldDB" id="A0A0L6Z5W4"/>
<keyword evidence="8" id="KW-1185">Reference proteome</keyword>
<reference evidence="8" key="1">
    <citation type="submission" date="2015-08" db="EMBL/GenBank/DDBJ databases">
        <title>Genome sequence of the strict anaerobe Clostridium homopropionicum LuHBu1 (DSM 5847T).</title>
        <authorList>
            <person name="Poehlein A."/>
            <person name="Beck M."/>
            <person name="Schiel-Bengelsdorf B."/>
            <person name="Bengelsdorf F.R."/>
            <person name="Daniel R."/>
            <person name="Duerre P."/>
        </authorList>
    </citation>
    <scope>NUCLEOTIDE SEQUENCE [LARGE SCALE GENOMIC DNA]</scope>
    <source>
        <strain evidence="8">DSM 5847</strain>
    </source>
</reference>
<dbReference type="EMBL" id="LHUR01000042">
    <property type="protein sequence ID" value="KOA18360.1"/>
    <property type="molecule type" value="Genomic_DNA"/>
</dbReference>
<sequence length="121" mass="14100">MKENNEFYQMFKILNYLDIILGLALGVLVFFINTKYLLPSILGFFIAIISFYINAFTVNYVLKKEKNSGLVILSFILRIIIIGLIGLVLYTYNKFYIIAYVVGYTCRFISLFLYGFILKRS</sequence>
<dbReference type="InterPro" id="IPR005598">
    <property type="entry name" value="ATP_synth_I"/>
</dbReference>
<evidence type="ECO:0000256" key="3">
    <source>
        <dbReference type="ARBA" id="ARBA00022692"/>
    </source>
</evidence>
<evidence type="ECO:0000256" key="5">
    <source>
        <dbReference type="ARBA" id="ARBA00023136"/>
    </source>
</evidence>
<evidence type="ECO:0000256" key="6">
    <source>
        <dbReference type="SAM" id="Phobius"/>
    </source>
</evidence>
<feature type="transmembrane region" description="Helical" evidence="6">
    <location>
        <begin position="69"/>
        <end position="89"/>
    </location>
</feature>
<evidence type="ECO:0000256" key="4">
    <source>
        <dbReference type="ARBA" id="ARBA00022989"/>
    </source>
</evidence>
<comment type="caution">
    <text evidence="7">The sequence shown here is derived from an EMBL/GenBank/DDBJ whole genome shotgun (WGS) entry which is preliminary data.</text>
</comment>
<feature type="transmembrane region" description="Helical" evidence="6">
    <location>
        <begin position="38"/>
        <end position="62"/>
    </location>
</feature>
<feature type="transmembrane region" description="Helical" evidence="6">
    <location>
        <begin position="95"/>
        <end position="117"/>
    </location>
</feature>
<dbReference type="PATRIC" id="fig|1121318.3.peg.3257"/>
<feature type="transmembrane region" description="Helical" evidence="6">
    <location>
        <begin position="12"/>
        <end position="32"/>
    </location>
</feature>
<gene>
    <name evidence="7" type="ORF">CLHOM_32620</name>
</gene>
<keyword evidence="5 6" id="KW-0472">Membrane</keyword>
<evidence type="ECO:0000313" key="7">
    <source>
        <dbReference type="EMBL" id="KOA18360.1"/>
    </source>
</evidence>
<keyword evidence="3 6" id="KW-0812">Transmembrane</keyword>